<dbReference type="VEuPathDB" id="FungiDB:BO83DRAFT_377909"/>
<dbReference type="GeneID" id="37053076"/>
<reference evidence="2" key="1">
    <citation type="submission" date="2016-12" db="EMBL/GenBank/DDBJ databases">
        <title>The genomes of Aspergillus section Nigri reveals drivers in fungal speciation.</title>
        <authorList>
            <consortium name="DOE Joint Genome Institute"/>
            <person name="Vesth T.C."/>
            <person name="Nybo J."/>
            <person name="Theobald S."/>
            <person name="Brandl J."/>
            <person name="Frisvad J.C."/>
            <person name="Nielsen K.F."/>
            <person name="Lyhne E.K."/>
            <person name="Kogle M.E."/>
            <person name="Kuo A."/>
            <person name="Riley R."/>
            <person name="Clum A."/>
            <person name="Nolan M."/>
            <person name="Lipzen A."/>
            <person name="Salamov A."/>
            <person name="Henrissat B."/>
            <person name="Wiebenga A."/>
            <person name="De vries R.P."/>
            <person name="Grigoriev I.V."/>
            <person name="Mortensen U.H."/>
            <person name="Andersen M.R."/>
            <person name="Baker S.E."/>
        </authorList>
    </citation>
    <scope>NUCLEOTIDE SEQUENCE</scope>
    <source>
        <strain evidence="2">CBS 122712</strain>
    </source>
</reference>
<dbReference type="EMBL" id="MSFU01000010">
    <property type="protein sequence ID" value="PWY74863.1"/>
    <property type="molecule type" value="Genomic_DNA"/>
</dbReference>
<evidence type="ECO:0000313" key="3">
    <source>
        <dbReference type="Proteomes" id="UP000246171"/>
    </source>
</evidence>
<keyword evidence="3" id="KW-1185">Reference proteome</keyword>
<feature type="region of interest" description="Disordered" evidence="1">
    <location>
        <begin position="64"/>
        <end position="84"/>
    </location>
</feature>
<comment type="caution">
    <text evidence="2">The sequence shown here is derived from an EMBL/GenBank/DDBJ whole genome shotgun (WGS) entry which is preliminary data.</text>
</comment>
<dbReference type="AlphaFoldDB" id="A0A317VKK5"/>
<gene>
    <name evidence="2" type="ORF">BO83DRAFT_377909</name>
</gene>
<name>A0A317VKK5_ASPEC</name>
<dbReference type="Proteomes" id="UP000246171">
    <property type="component" value="Unassembled WGS sequence"/>
</dbReference>
<sequence length="84" mass="9366">MDYPMLVPPKRWVDPHLHLPSPLSINERTTSKSLAHLSTCLSSRLLPAHRTGRITAPWRGTNAINPDQQAAHQPLSIGDLVVRE</sequence>
<proteinExistence type="predicted"/>
<evidence type="ECO:0000256" key="1">
    <source>
        <dbReference type="SAM" id="MobiDB-lite"/>
    </source>
</evidence>
<organism evidence="2 3">
    <name type="scientific">Aspergillus eucalypticola (strain CBS 122712 / IBT 29274)</name>
    <dbReference type="NCBI Taxonomy" id="1448314"/>
    <lineage>
        <taxon>Eukaryota</taxon>
        <taxon>Fungi</taxon>
        <taxon>Dikarya</taxon>
        <taxon>Ascomycota</taxon>
        <taxon>Pezizomycotina</taxon>
        <taxon>Eurotiomycetes</taxon>
        <taxon>Eurotiomycetidae</taxon>
        <taxon>Eurotiales</taxon>
        <taxon>Aspergillaceae</taxon>
        <taxon>Aspergillus</taxon>
        <taxon>Aspergillus subgen. Circumdati</taxon>
    </lineage>
</organism>
<evidence type="ECO:0000313" key="2">
    <source>
        <dbReference type="EMBL" id="PWY74863.1"/>
    </source>
</evidence>
<dbReference type="RefSeq" id="XP_025388958.1">
    <property type="nucleotide sequence ID" value="XM_025531114.1"/>
</dbReference>
<accession>A0A317VKK5</accession>
<protein>
    <submittedName>
        <fullName evidence="2">Uncharacterized protein</fullName>
    </submittedName>
</protein>